<gene>
    <name evidence="5" type="ORF">D7Z54_18280</name>
</gene>
<dbReference type="PROSITE" id="PS00356">
    <property type="entry name" value="HTH_LACI_1"/>
    <property type="match status" value="1"/>
</dbReference>
<evidence type="ECO:0000256" key="3">
    <source>
        <dbReference type="ARBA" id="ARBA00023163"/>
    </source>
</evidence>
<dbReference type="Proteomes" id="UP000275076">
    <property type="component" value="Unassembled WGS sequence"/>
</dbReference>
<dbReference type="Gene3D" id="3.40.50.2300">
    <property type="match status" value="2"/>
</dbReference>
<dbReference type="EMBL" id="RBVX01000019">
    <property type="protein sequence ID" value="RSL31971.1"/>
    <property type="molecule type" value="Genomic_DNA"/>
</dbReference>
<dbReference type="CDD" id="cd01392">
    <property type="entry name" value="HTH_LacI"/>
    <property type="match status" value="1"/>
</dbReference>
<proteinExistence type="predicted"/>
<dbReference type="OrthoDB" id="1639518at2"/>
<dbReference type="Pfam" id="PF00356">
    <property type="entry name" value="LacI"/>
    <property type="match status" value="1"/>
</dbReference>
<name>A0A3R9QRR1_9BACI</name>
<keyword evidence="2" id="KW-0238">DNA-binding</keyword>
<dbReference type="PANTHER" id="PTHR30146">
    <property type="entry name" value="LACI-RELATED TRANSCRIPTIONAL REPRESSOR"/>
    <property type="match status" value="1"/>
</dbReference>
<dbReference type="Gene3D" id="1.10.260.40">
    <property type="entry name" value="lambda repressor-like DNA-binding domains"/>
    <property type="match status" value="1"/>
</dbReference>
<dbReference type="PRINTS" id="PR00036">
    <property type="entry name" value="HTHLACI"/>
</dbReference>
<dbReference type="RefSeq" id="WP_125557691.1">
    <property type="nucleotide sequence ID" value="NZ_RBVX01000019.1"/>
</dbReference>
<keyword evidence="6" id="KW-1185">Reference proteome</keyword>
<evidence type="ECO:0000256" key="2">
    <source>
        <dbReference type="ARBA" id="ARBA00023125"/>
    </source>
</evidence>
<dbReference type="CDD" id="cd19977">
    <property type="entry name" value="PBP1_EndR-like"/>
    <property type="match status" value="1"/>
</dbReference>
<feature type="domain" description="HTH lacI-type" evidence="4">
    <location>
        <begin position="3"/>
        <end position="58"/>
    </location>
</feature>
<dbReference type="AlphaFoldDB" id="A0A3R9QRR1"/>
<organism evidence="5 6">
    <name type="scientific">Salibacterium salarium</name>
    <dbReference type="NCBI Taxonomy" id="284579"/>
    <lineage>
        <taxon>Bacteria</taxon>
        <taxon>Bacillati</taxon>
        <taxon>Bacillota</taxon>
        <taxon>Bacilli</taxon>
        <taxon>Bacillales</taxon>
        <taxon>Bacillaceae</taxon>
    </lineage>
</organism>
<sequence length="338" mass="38526">MKITIGDVAKEANVSKTTVSRIVNGNYAHTTEETKKKVLKTIKNLDYRPNALAKGLKSTTTNVLGIVLSNLKNPFWTTVLEGVEDTCRELGYNLMICNSNEELEIEAEYIREFRTRRVDGIVINPTVQNYDLYNNLIEENYPLVIVNRRIPSLEANYVVMDNVKGAYTGVEHLLNTGRKKIAVFVYQNSYVSNWQERVEGYRLALLRNGYSTSDFRILELEQRSERIKDCILDYLKNNPDIQAVFSTNNMITLEVLGAVNEMGLTIPDDLAIVSYDETLWAKYFNPPLTTIRQPGYKMGQLAVEGLIKSINEEKKLDPSTIVLEPELIIRESSDKLQQ</sequence>
<dbReference type="InterPro" id="IPR000843">
    <property type="entry name" value="HTH_LacI"/>
</dbReference>
<dbReference type="PROSITE" id="PS50932">
    <property type="entry name" value="HTH_LACI_2"/>
    <property type="match status" value="1"/>
</dbReference>
<evidence type="ECO:0000259" key="4">
    <source>
        <dbReference type="PROSITE" id="PS50932"/>
    </source>
</evidence>
<protein>
    <submittedName>
        <fullName evidence="5">LacI family transcriptional regulator</fullName>
    </submittedName>
</protein>
<accession>A0A3R9QRR1</accession>
<dbReference type="PANTHER" id="PTHR30146:SF109">
    <property type="entry name" value="HTH-TYPE TRANSCRIPTIONAL REGULATOR GALS"/>
    <property type="match status" value="1"/>
</dbReference>
<dbReference type="InterPro" id="IPR010982">
    <property type="entry name" value="Lambda_DNA-bd_dom_sf"/>
</dbReference>
<reference evidence="5 6" key="1">
    <citation type="submission" date="2018-10" db="EMBL/GenBank/DDBJ databases">
        <title>Draft genome sequence of Bacillus salarius IM0101, isolated from a hypersaline soil in Inner Mongolia, China.</title>
        <authorList>
            <person name="Yamprayoonswat W."/>
            <person name="Boonvisut S."/>
            <person name="Jumpathong W."/>
            <person name="Sittihan S."/>
            <person name="Ruangsuj P."/>
            <person name="Wanthongcharoen S."/>
            <person name="Thongpramul N."/>
            <person name="Pimmason S."/>
            <person name="Yu B."/>
            <person name="Yasawong M."/>
        </authorList>
    </citation>
    <scope>NUCLEOTIDE SEQUENCE [LARGE SCALE GENOMIC DNA]</scope>
    <source>
        <strain evidence="5 6">IM0101</strain>
    </source>
</reference>
<dbReference type="InterPro" id="IPR001761">
    <property type="entry name" value="Peripla_BP/Lac1_sug-bd_dom"/>
</dbReference>
<dbReference type="InterPro" id="IPR028082">
    <property type="entry name" value="Peripla_BP_I"/>
</dbReference>
<keyword evidence="1" id="KW-0805">Transcription regulation</keyword>
<dbReference type="GO" id="GO:0000976">
    <property type="term" value="F:transcription cis-regulatory region binding"/>
    <property type="evidence" value="ECO:0007669"/>
    <property type="project" value="TreeGrafter"/>
</dbReference>
<dbReference type="SMART" id="SM00354">
    <property type="entry name" value="HTH_LACI"/>
    <property type="match status" value="1"/>
</dbReference>
<comment type="caution">
    <text evidence="5">The sequence shown here is derived from an EMBL/GenBank/DDBJ whole genome shotgun (WGS) entry which is preliminary data.</text>
</comment>
<evidence type="ECO:0000313" key="6">
    <source>
        <dbReference type="Proteomes" id="UP000275076"/>
    </source>
</evidence>
<dbReference type="SUPFAM" id="SSF47413">
    <property type="entry name" value="lambda repressor-like DNA-binding domains"/>
    <property type="match status" value="1"/>
</dbReference>
<evidence type="ECO:0000256" key="1">
    <source>
        <dbReference type="ARBA" id="ARBA00023015"/>
    </source>
</evidence>
<dbReference type="GO" id="GO:0003700">
    <property type="term" value="F:DNA-binding transcription factor activity"/>
    <property type="evidence" value="ECO:0007669"/>
    <property type="project" value="TreeGrafter"/>
</dbReference>
<dbReference type="Pfam" id="PF00532">
    <property type="entry name" value="Peripla_BP_1"/>
    <property type="match status" value="1"/>
</dbReference>
<evidence type="ECO:0000313" key="5">
    <source>
        <dbReference type="EMBL" id="RSL31971.1"/>
    </source>
</evidence>
<keyword evidence="3" id="KW-0804">Transcription</keyword>
<dbReference type="SUPFAM" id="SSF53822">
    <property type="entry name" value="Periplasmic binding protein-like I"/>
    <property type="match status" value="1"/>
</dbReference>